<reference evidence="4" key="1">
    <citation type="submission" date="2016-11" db="UniProtKB">
        <authorList>
            <consortium name="WormBaseParasite"/>
        </authorList>
    </citation>
    <scope>IDENTIFICATION</scope>
</reference>
<dbReference type="InterPro" id="IPR014768">
    <property type="entry name" value="GBD/FH3_dom"/>
</dbReference>
<dbReference type="WBParaSite" id="Hba_18468">
    <property type="protein sequence ID" value="Hba_18468"/>
    <property type="gene ID" value="Hba_18468"/>
</dbReference>
<dbReference type="SMART" id="SM01139">
    <property type="entry name" value="Drf_FH3"/>
    <property type="match status" value="1"/>
</dbReference>
<dbReference type="GO" id="GO:0030838">
    <property type="term" value="P:positive regulation of actin filament polymerization"/>
    <property type="evidence" value="ECO:0007669"/>
    <property type="project" value="TreeGrafter"/>
</dbReference>
<evidence type="ECO:0000313" key="4">
    <source>
        <dbReference type="WBParaSite" id="Hba_18468"/>
    </source>
</evidence>
<accession>A0A1I7XLT5</accession>
<sequence>MYDAVTIIVMTLTTTLNRVVSLEILSGLCFVPEEGHRQVLTALTEVSPLLCERTRFQTLIDSLHRSCSSDRETDRLRTAVLGLINALLRTGTAESSVEFRSHLRFELLMLGITRATEAARPTASARLEDHLDLFEMMRNEDEITLSGGMSNDFDSSSPIGFDNAVNIMEALHSKLKDSLALPHFISLIQHLFMVPFDEKHVPLWKLFDLILQHLTLQCTVDGVTDVHQPIYNAVDMTEMLTRLHTHCEYERVERELDKLKEELDMERTRCIEMENRLADLQDGRASISSRLAT</sequence>
<dbReference type="Proteomes" id="UP000095283">
    <property type="component" value="Unplaced"/>
</dbReference>
<evidence type="ECO:0000256" key="1">
    <source>
        <dbReference type="SAM" id="Coils"/>
    </source>
</evidence>
<dbReference type="PANTHER" id="PTHR45725">
    <property type="entry name" value="FORMIN HOMOLOGY 2 FAMILY MEMBER"/>
    <property type="match status" value="1"/>
</dbReference>
<dbReference type="InterPro" id="IPR011989">
    <property type="entry name" value="ARM-like"/>
</dbReference>
<name>A0A1I7XLT5_HETBA</name>
<proteinExistence type="predicted"/>
<protein>
    <submittedName>
        <fullName evidence="4">GBD/FH3 domain-containing protein</fullName>
    </submittedName>
</protein>
<dbReference type="InterPro" id="IPR010472">
    <property type="entry name" value="FH3_dom"/>
</dbReference>
<dbReference type="InterPro" id="IPR051425">
    <property type="entry name" value="Formin_Homology"/>
</dbReference>
<feature type="coiled-coil region" evidence="1">
    <location>
        <begin position="242"/>
        <end position="276"/>
    </location>
</feature>
<evidence type="ECO:0000313" key="3">
    <source>
        <dbReference type="Proteomes" id="UP000095283"/>
    </source>
</evidence>
<dbReference type="SUPFAM" id="SSF48371">
    <property type="entry name" value="ARM repeat"/>
    <property type="match status" value="1"/>
</dbReference>
<dbReference type="Gene3D" id="1.25.10.10">
    <property type="entry name" value="Leucine-rich Repeat Variant"/>
    <property type="match status" value="1"/>
</dbReference>
<dbReference type="GO" id="GO:0003779">
    <property type="term" value="F:actin binding"/>
    <property type="evidence" value="ECO:0007669"/>
    <property type="project" value="InterPro"/>
</dbReference>
<dbReference type="Pfam" id="PF06367">
    <property type="entry name" value="Drf_FH3"/>
    <property type="match status" value="1"/>
</dbReference>
<dbReference type="AlphaFoldDB" id="A0A1I7XLT5"/>
<dbReference type="PANTHER" id="PTHR45725:SF1">
    <property type="entry name" value="DISHEVELLED ASSOCIATED ACTIVATOR OF MORPHOGENESIS, ISOFORM D"/>
    <property type="match status" value="1"/>
</dbReference>
<feature type="domain" description="GBD/FH3" evidence="2">
    <location>
        <begin position="1"/>
        <end position="222"/>
    </location>
</feature>
<keyword evidence="1" id="KW-0175">Coiled coil</keyword>
<keyword evidence="3" id="KW-1185">Reference proteome</keyword>
<dbReference type="InterPro" id="IPR016024">
    <property type="entry name" value="ARM-type_fold"/>
</dbReference>
<dbReference type="PROSITE" id="PS51232">
    <property type="entry name" value="GBD_FH3"/>
    <property type="match status" value="1"/>
</dbReference>
<organism evidence="3 4">
    <name type="scientific">Heterorhabditis bacteriophora</name>
    <name type="common">Entomopathogenic nematode worm</name>
    <dbReference type="NCBI Taxonomy" id="37862"/>
    <lineage>
        <taxon>Eukaryota</taxon>
        <taxon>Metazoa</taxon>
        <taxon>Ecdysozoa</taxon>
        <taxon>Nematoda</taxon>
        <taxon>Chromadorea</taxon>
        <taxon>Rhabditida</taxon>
        <taxon>Rhabditina</taxon>
        <taxon>Rhabditomorpha</taxon>
        <taxon>Strongyloidea</taxon>
        <taxon>Heterorhabditidae</taxon>
        <taxon>Heterorhabditis</taxon>
    </lineage>
</organism>
<evidence type="ECO:0000259" key="2">
    <source>
        <dbReference type="PROSITE" id="PS51232"/>
    </source>
</evidence>
<dbReference type="Gene3D" id="1.10.238.150">
    <property type="entry name" value="Formin, FH3 diaphanous domain"/>
    <property type="match status" value="1"/>
</dbReference>